<proteinExistence type="predicted"/>
<dbReference type="InterPro" id="IPR016163">
    <property type="entry name" value="Ald_DH_C"/>
</dbReference>
<dbReference type="Gene3D" id="3.40.605.10">
    <property type="entry name" value="Aldehyde Dehydrogenase, Chain A, domain 1"/>
    <property type="match status" value="1"/>
</dbReference>
<feature type="domain" description="Aldehyde dehydrogenase" evidence="2">
    <location>
        <begin position="139"/>
        <end position="288"/>
    </location>
</feature>
<evidence type="ECO:0000256" key="1">
    <source>
        <dbReference type="ARBA" id="ARBA00023002"/>
    </source>
</evidence>
<sequence length="533" mass="57971">MKAAKAVDWADPGRWKATPATVRLDLLKQIRRNIDRYFDDLVSADCEAKGIDRSVAANAHQVGTSVQATVVPVAANVSAAIALYEGLVQGRPLQPLTVRPAGDGRFDIRVGPRGRDRLLNGDRTDILRVTGEPRRTDPYQKPGGIVAVLGAGNFASSLEMINALFVDSCAVVHKPHPLNVGADLVWEKVLQPLVDMHALAFCDAEEGHELTRDPRLTKIYFTGGAPTAEAIMAGIDTEVVSECGGNNPCVIIPGDRRWTASEIRHQALQIATMVKINGGSVCGRVQTLVTSRHWPQRREFLDAVTLALRDQTPATTAYYPGVDKTFAAFQDAYPDARIIESRDRAPASAVLVIEDVDHDGFAVHNEAFCQVMSEVALDVAPDAETFTPAAVAFCNDTLLGTLAVTVLVDEDTRKAHASTVDRTVTELRYGAVGVNTMPPTVWTNPYLTWGGNEEGQELVSGRGNFGNVLGYENVDKSIVISGFTSPGHLINDRKQGWLDLSARFTRYTIDPTWGRLLALAGTVLRLRLQRPDF</sequence>
<evidence type="ECO:0000259" key="2">
    <source>
        <dbReference type="Pfam" id="PF00171"/>
    </source>
</evidence>
<dbReference type="GO" id="GO:0016620">
    <property type="term" value="F:oxidoreductase activity, acting on the aldehyde or oxo group of donors, NAD or NADP as acceptor"/>
    <property type="evidence" value="ECO:0007669"/>
    <property type="project" value="InterPro"/>
</dbReference>
<reference evidence="3" key="2">
    <citation type="submission" date="2020-09" db="EMBL/GenBank/DDBJ databases">
        <authorList>
            <person name="Sun Q."/>
            <person name="Zhou Y."/>
        </authorList>
    </citation>
    <scope>NUCLEOTIDE SEQUENCE</scope>
    <source>
        <strain evidence="3">CGMCC 4.7430</strain>
    </source>
</reference>
<dbReference type="InterPro" id="IPR015590">
    <property type="entry name" value="Aldehyde_DH_dom"/>
</dbReference>
<dbReference type="RefSeq" id="WP_189144777.1">
    <property type="nucleotide sequence ID" value="NZ_BMNK01000027.1"/>
</dbReference>
<reference evidence="3" key="1">
    <citation type="journal article" date="2014" name="Int. J. Syst. Evol. Microbiol.">
        <title>Complete genome sequence of Corynebacterium casei LMG S-19264T (=DSM 44701T), isolated from a smear-ripened cheese.</title>
        <authorList>
            <consortium name="US DOE Joint Genome Institute (JGI-PGF)"/>
            <person name="Walter F."/>
            <person name="Albersmeier A."/>
            <person name="Kalinowski J."/>
            <person name="Ruckert C."/>
        </authorList>
    </citation>
    <scope>NUCLEOTIDE SEQUENCE</scope>
    <source>
        <strain evidence="3">CGMCC 4.7430</strain>
    </source>
</reference>
<dbReference type="InterPro" id="IPR016162">
    <property type="entry name" value="Ald_DH_N"/>
</dbReference>
<protein>
    <submittedName>
        <fullName evidence="3">Aldehyde dehydrogenase</fullName>
    </submittedName>
</protein>
<dbReference type="InterPro" id="IPR016161">
    <property type="entry name" value="Ald_DH/histidinol_DH"/>
</dbReference>
<dbReference type="Gene3D" id="3.40.309.10">
    <property type="entry name" value="Aldehyde Dehydrogenase, Chain A, domain 2"/>
    <property type="match status" value="1"/>
</dbReference>
<comment type="caution">
    <text evidence="3">The sequence shown here is derived from an EMBL/GenBank/DDBJ whole genome shotgun (WGS) entry which is preliminary data.</text>
</comment>
<organism evidence="3 4">
    <name type="scientific">Nonomuraea glycinis</name>
    <dbReference type="NCBI Taxonomy" id="2047744"/>
    <lineage>
        <taxon>Bacteria</taxon>
        <taxon>Bacillati</taxon>
        <taxon>Actinomycetota</taxon>
        <taxon>Actinomycetes</taxon>
        <taxon>Streptosporangiales</taxon>
        <taxon>Streptosporangiaceae</taxon>
        <taxon>Nonomuraea</taxon>
    </lineage>
</organism>
<name>A0A918AG33_9ACTN</name>
<keyword evidence="1" id="KW-0560">Oxidoreductase</keyword>
<dbReference type="EMBL" id="BMNK01000027">
    <property type="protein sequence ID" value="GGP17970.1"/>
    <property type="molecule type" value="Genomic_DNA"/>
</dbReference>
<dbReference type="Pfam" id="PF00171">
    <property type="entry name" value="Aldedh"/>
    <property type="match status" value="1"/>
</dbReference>
<keyword evidence="4" id="KW-1185">Reference proteome</keyword>
<gene>
    <name evidence="3" type="ORF">GCM10012278_88450</name>
</gene>
<dbReference type="Proteomes" id="UP000660745">
    <property type="component" value="Unassembled WGS sequence"/>
</dbReference>
<accession>A0A918AG33</accession>
<evidence type="ECO:0000313" key="4">
    <source>
        <dbReference type="Proteomes" id="UP000660745"/>
    </source>
</evidence>
<dbReference type="AlphaFoldDB" id="A0A918AG33"/>
<dbReference type="SUPFAM" id="SSF53720">
    <property type="entry name" value="ALDH-like"/>
    <property type="match status" value="1"/>
</dbReference>
<evidence type="ECO:0000313" key="3">
    <source>
        <dbReference type="EMBL" id="GGP17970.1"/>
    </source>
</evidence>